<sequence>MSRFAVRLGESSSYTRYEQVNGRLHGYSGVLRGVAVEFTTCRVPRVGWRVVEPHVVVGGKTNRSLGIHAARRGWQGGEQAPGISKFELRERLAGSRTDA</sequence>
<evidence type="ECO:0000313" key="2">
    <source>
        <dbReference type="EMBL" id="GMN32838.1"/>
    </source>
</evidence>
<evidence type="ECO:0000313" key="1">
    <source>
        <dbReference type="EMBL" id="GMN32784.1"/>
    </source>
</evidence>
<accession>A0AA88DBG6</accession>
<dbReference type="EMBL" id="BTGU01005958">
    <property type="protein sequence ID" value="GMN32784.1"/>
    <property type="molecule type" value="Genomic_DNA"/>
</dbReference>
<proteinExistence type="predicted"/>
<dbReference type="EMBL" id="BTGU01005959">
    <property type="protein sequence ID" value="GMN32838.1"/>
    <property type="molecule type" value="Genomic_DNA"/>
</dbReference>
<gene>
    <name evidence="1" type="ORF">TIFTF001_048202</name>
    <name evidence="2" type="ORF">TIFTF001_048210</name>
</gene>
<comment type="caution">
    <text evidence="1">The sequence shown here is derived from an EMBL/GenBank/DDBJ whole genome shotgun (WGS) entry which is preliminary data.</text>
</comment>
<dbReference type="Proteomes" id="UP001187192">
    <property type="component" value="Unassembled WGS sequence"/>
</dbReference>
<keyword evidence="3" id="KW-1185">Reference proteome</keyword>
<dbReference type="AlphaFoldDB" id="A0AA88DBG6"/>
<evidence type="ECO:0000313" key="3">
    <source>
        <dbReference type="Proteomes" id="UP001187192"/>
    </source>
</evidence>
<organism evidence="1 3">
    <name type="scientific">Ficus carica</name>
    <name type="common">Common fig</name>
    <dbReference type="NCBI Taxonomy" id="3494"/>
    <lineage>
        <taxon>Eukaryota</taxon>
        <taxon>Viridiplantae</taxon>
        <taxon>Streptophyta</taxon>
        <taxon>Embryophyta</taxon>
        <taxon>Tracheophyta</taxon>
        <taxon>Spermatophyta</taxon>
        <taxon>Magnoliopsida</taxon>
        <taxon>eudicotyledons</taxon>
        <taxon>Gunneridae</taxon>
        <taxon>Pentapetalae</taxon>
        <taxon>rosids</taxon>
        <taxon>fabids</taxon>
        <taxon>Rosales</taxon>
        <taxon>Moraceae</taxon>
        <taxon>Ficeae</taxon>
        <taxon>Ficus</taxon>
    </lineage>
</organism>
<reference evidence="1" key="1">
    <citation type="submission" date="2023-07" db="EMBL/GenBank/DDBJ databases">
        <title>draft genome sequence of fig (Ficus carica).</title>
        <authorList>
            <person name="Takahashi T."/>
            <person name="Nishimura K."/>
        </authorList>
    </citation>
    <scope>NUCLEOTIDE SEQUENCE</scope>
</reference>
<protein>
    <submittedName>
        <fullName evidence="1">Uncharacterized protein</fullName>
    </submittedName>
</protein>
<name>A0AA88DBG6_FICCA</name>